<name>A0A8D8SIR6_9HEMI</name>
<keyword evidence="1" id="KW-0472">Membrane</keyword>
<keyword evidence="1" id="KW-1133">Transmembrane helix</keyword>
<sequence>MLRISFFRSLGVLSACSLLGVILRISFFRSLGVLPVCSLLGVLLRITFFRSVRVSSLKSLVASVSTGLVASRFCLSLLVLTDSGFITCELNPWEHHTHRYQCSSSSLVTAQA</sequence>
<organism evidence="2">
    <name type="scientific">Cacopsylla melanoneura</name>
    <dbReference type="NCBI Taxonomy" id="428564"/>
    <lineage>
        <taxon>Eukaryota</taxon>
        <taxon>Metazoa</taxon>
        <taxon>Ecdysozoa</taxon>
        <taxon>Arthropoda</taxon>
        <taxon>Hexapoda</taxon>
        <taxon>Insecta</taxon>
        <taxon>Pterygota</taxon>
        <taxon>Neoptera</taxon>
        <taxon>Paraneoptera</taxon>
        <taxon>Hemiptera</taxon>
        <taxon>Sternorrhyncha</taxon>
        <taxon>Psylloidea</taxon>
        <taxon>Psyllidae</taxon>
        <taxon>Psyllinae</taxon>
        <taxon>Cacopsylla</taxon>
    </lineage>
</organism>
<evidence type="ECO:0000313" key="2">
    <source>
        <dbReference type="EMBL" id="CAG6668144.1"/>
    </source>
</evidence>
<proteinExistence type="predicted"/>
<keyword evidence="1" id="KW-0812">Transmembrane</keyword>
<feature type="transmembrane region" description="Helical" evidence="1">
    <location>
        <begin position="7"/>
        <end position="25"/>
    </location>
</feature>
<evidence type="ECO:0000256" key="1">
    <source>
        <dbReference type="SAM" id="Phobius"/>
    </source>
</evidence>
<dbReference type="AlphaFoldDB" id="A0A8D8SIR6"/>
<feature type="transmembrane region" description="Helical" evidence="1">
    <location>
        <begin position="31"/>
        <end position="48"/>
    </location>
</feature>
<protein>
    <submittedName>
        <fullName evidence="2">Uncharacterized protein</fullName>
    </submittedName>
</protein>
<reference evidence="2" key="1">
    <citation type="submission" date="2021-05" db="EMBL/GenBank/DDBJ databases">
        <authorList>
            <person name="Alioto T."/>
            <person name="Alioto T."/>
            <person name="Gomez Garrido J."/>
        </authorList>
    </citation>
    <scope>NUCLEOTIDE SEQUENCE</scope>
</reference>
<accession>A0A8D8SIR6</accession>
<dbReference type="EMBL" id="HBUF01218190">
    <property type="protein sequence ID" value="CAG6668144.1"/>
    <property type="molecule type" value="Transcribed_RNA"/>
</dbReference>